<keyword evidence="2" id="KW-0378">Hydrolase</keyword>
<gene>
    <name evidence="6" type="ORF">LTR24_007146</name>
</gene>
<dbReference type="SUPFAM" id="SSF49562">
    <property type="entry name" value="C2 domain (Calcium/lipid-binding domain, CaLB)"/>
    <property type="match status" value="1"/>
</dbReference>
<sequence length="665" mass="74520">MSHSEQSKRRTTLKAGGGQSSALQGHQVVKQFTPVVARYIESIFNDLVSSSRPQDADAPPLTSYGQYIGWWQSPASAAQAPPVNHDLSLPLCNYLISSSHNTYLSGNQLYGASTADSYTNVLLRGCRCLEVDVWNGEDEVSSVSSSDVEDVEHERSSAPKRHRAMSKLKSFGEKAQDKLRRSSSKSPPKRSPGAQQHDEQGDELAENLSAVEIAERRAVLKTEPRVYHGYTLTKQIAFREICEAIRDAAFKASTLPIIVSLEVHCNLDQQQVMVDIMQETWKGHLVDMSGKSYSSIESLPTPDSLRNKILIKVKWTPITNSEPNDPVEISETSDSGPTDGTALSQQSSQHNKAVKIIDSLSKLGVYTRAYSFKSFQQPEAKIPTHVFSLDEKKLGDIHSHPNHGPDMFRHNRDYLVRIYPSARRLDSSNIDPAFSWRQGAQIVALNWQSLDRGMMLNEGMFAGEEGYVLKPDGFRSTNVSEQSHAVRRRLNLTIRLIAGQNLPMPPEKGSSHAEHLKPAVTIQLHVDTHGPPGQGKSEQSDTHSWRSKYTDKESRQSAGEEKEEDERKLKRRSRTSRSANPDWGQTEQMAWTDVPDVVEQLSFIRIKVKDDRMMGRDDLCAWACIRLDRLKTGYRFLHLLDVEGEPTEAVLLVKIEKEVRGIVST</sequence>
<feature type="compositionally biased region" description="Basic and acidic residues" evidence="3">
    <location>
        <begin position="170"/>
        <end position="180"/>
    </location>
</feature>
<dbReference type="PRINTS" id="PR00390">
    <property type="entry name" value="PHPHLIPASEC"/>
</dbReference>
<evidence type="ECO:0000313" key="7">
    <source>
        <dbReference type="Proteomes" id="UP001345013"/>
    </source>
</evidence>
<feature type="region of interest" description="Disordered" evidence="3">
    <location>
        <begin position="525"/>
        <end position="588"/>
    </location>
</feature>
<dbReference type="PROSITE" id="PS50007">
    <property type="entry name" value="PIPLC_X_DOMAIN"/>
    <property type="match status" value="1"/>
</dbReference>
<dbReference type="SMART" id="SM00239">
    <property type="entry name" value="C2"/>
    <property type="match status" value="1"/>
</dbReference>
<dbReference type="InterPro" id="IPR000909">
    <property type="entry name" value="PLipase_C_PInositol-sp_X_dom"/>
</dbReference>
<evidence type="ECO:0000259" key="5">
    <source>
        <dbReference type="PROSITE" id="PS50008"/>
    </source>
</evidence>
<protein>
    <recommendedName>
        <fullName evidence="2">Phosphoinositide phospholipase C</fullName>
        <ecNumber evidence="2">3.1.4.11</ecNumber>
    </recommendedName>
</protein>
<accession>A0ABR0K3N7</accession>
<feature type="compositionally biased region" description="Polar residues" evidence="3">
    <location>
        <begin position="330"/>
        <end position="349"/>
    </location>
</feature>
<dbReference type="SMART" id="SM00149">
    <property type="entry name" value="PLCYc"/>
    <property type="match status" value="1"/>
</dbReference>
<dbReference type="PANTHER" id="PTHR10336:SF82">
    <property type="entry name" value="PHOSPHOINOSITIDE PHOSPHOLIPASE C"/>
    <property type="match status" value="1"/>
</dbReference>
<dbReference type="PANTHER" id="PTHR10336">
    <property type="entry name" value="PHOSPHOINOSITIDE-SPECIFIC PHOSPHOLIPASE C FAMILY PROTEIN"/>
    <property type="match status" value="1"/>
</dbReference>
<evidence type="ECO:0000256" key="2">
    <source>
        <dbReference type="RuleBase" id="RU361133"/>
    </source>
</evidence>
<dbReference type="InterPro" id="IPR017946">
    <property type="entry name" value="PLC-like_Pdiesterase_TIM-brl"/>
</dbReference>
<feature type="domain" description="PI-PLC Y-box" evidence="5">
    <location>
        <begin position="360"/>
        <end position="475"/>
    </location>
</feature>
<dbReference type="PROSITE" id="PS50004">
    <property type="entry name" value="C2"/>
    <property type="match status" value="1"/>
</dbReference>
<dbReference type="EC" id="3.1.4.11" evidence="2"/>
<evidence type="ECO:0000313" key="6">
    <source>
        <dbReference type="EMBL" id="KAK5085996.1"/>
    </source>
</evidence>
<feature type="region of interest" description="Disordered" evidence="3">
    <location>
        <begin position="140"/>
        <end position="204"/>
    </location>
</feature>
<keyword evidence="7" id="KW-1185">Reference proteome</keyword>
<dbReference type="EMBL" id="JAVRRG010000103">
    <property type="protein sequence ID" value="KAK5085996.1"/>
    <property type="molecule type" value="Genomic_DNA"/>
</dbReference>
<comment type="caution">
    <text evidence="6">The sequence shown here is derived from an EMBL/GenBank/DDBJ whole genome shotgun (WGS) entry which is preliminary data.</text>
</comment>
<evidence type="ECO:0000256" key="1">
    <source>
        <dbReference type="ARBA" id="ARBA00023224"/>
    </source>
</evidence>
<dbReference type="InterPro" id="IPR035892">
    <property type="entry name" value="C2_domain_sf"/>
</dbReference>
<feature type="compositionally biased region" description="Basic and acidic residues" evidence="3">
    <location>
        <begin position="538"/>
        <end position="568"/>
    </location>
</feature>
<reference evidence="6 7" key="1">
    <citation type="submission" date="2023-08" db="EMBL/GenBank/DDBJ databases">
        <title>Black Yeasts Isolated from many extreme environments.</title>
        <authorList>
            <person name="Coleine C."/>
            <person name="Stajich J.E."/>
            <person name="Selbmann L."/>
        </authorList>
    </citation>
    <scope>NUCLEOTIDE SEQUENCE [LARGE SCALE GENOMIC DNA]</scope>
    <source>
        <strain evidence="6 7">CCFEE 5885</strain>
    </source>
</reference>
<dbReference type="SMART" id="SM00148">
    <property type="entry name" value="PLCXc"/>
    <property type="match status" value="1"/>
</dbReference>
<dbReference type="PROSITE" id="PS50008">
    <property type="entry name" value="PIPLC_Y_DOMAIN"/>
    <property type="match status" value="1"/>
</dbReference>
<comment type="catalytic activity">
    <reaction evidence="2">
        <text>a 1,2-diacyl-sn-glycero-3-phospho-(1D-myo-inositol-4,5-bisphosphate) + H2O = 1D-myo-inositol 1,4,5-trisphosphate + a 1,2-diacyl-sn-glycerol + H(+)</text>
        <dbReference type="Rhea" id="RHEA:33179"/>
        <dbReference type="ChEBI" id="CHEBI:15377"/>
        <dbReference type="ChEBI" id="CHEBI:15378"/>
        <dbReference type="ChEBI" id="CHEBI:17815"/>
        <dbReference type="ChEBI" id="CHEBI:58456"/>
        <dbReference type="ChEBI" id="CHEBI:203600"/>
        <dbReference type="EC" id="3.1.4.11"/>
    </reaction>
</comment>
<dbReference type="Proteomes" id="UP001345013">
    <property type="component" value="Unassembled WGS sequence"/>
</dbReference>
<dbReference type="Gene3D" id="2.60.40.150">
    <property type="entry name" value="C2 domain"/>
    <property type="match status" value="1"/>
</dbReference>
<dbReference type="Pfam" id="PF00168">
    <property type="entry name" value="C2"/>
    <property type="match status" value="1"/>
</dbReference>
<dbReference type="Pfam" id="PF00388">
    <property type="entry name" value="PI-PLC-X"/>
    <property type="match status" value="1"/>
</dbReference>
<name>A0ABR0K3N7_9EURO</name>
<dbReference type="InterPro" id="IPR000008">
    <property type="entry name" value="C2_dom"/>
</dbReference>
<keyword evidence="2" id="KW-0442">Lipid degradation</keyword>
<organism evidence="6 7">
    <name type="scientific">Lithohypha guttulata</name>
    <dbReference type="NCBI Taxonomy" id="1690604"/>
    <lineage>
        <taxon>Eukaryota</taxon>
        <taxon>Fungi</taxon>
        <taxon>Dikarya</taxon>
        <taxon>Ascomycota</taxon>
        <taxon>Pezizomycotina</taxon>
        <taxon>Eurotiomycetes</taxon>
        <taxon>Chaetothyriomycetidae</taxon>
        <taxon>Chaetothyriales</taxon>
        <taxon>Trichomeriaceae</taxon>
        <taxon>Lithohypha</taxon>
    </lineage>
</organism>
<dbReference type="InterPro" id="IPR001192">
    <property type="entry name" value="PI-PLC_fam"/>
</dbReference>
<feature type="region of interest" description="Disordered" evidence="3">
    <location>
        <begin position="1"/>
        <end position="20"/>
    </location>
</feature>
<feature type="region of interest" description="Disordered" evidence="3">
    <location>
        <begin position="321"/>
        <end position="349"/>
    </location>
</feature>
<proteinExistence type="predicted"/>
<dbReference type="SUPFAM" id="SSF51695">
    <property type="entry name" value="PLC-like phosphodiesterases"/>
    <property type="match status" value="1"/>
</dbReference>
<dbReference type="CDD" id="cd00275">
    <property type="entry name" value="C2_PLC_like"/>
    <property type="match status" value="1"/>
</dbReference>
<evidence type="ECO:0000256" key="3">
    <source>
        <dbReference type="SAM" id="MobiDB-lite"/>
    </source>
</evidence>
<dbReference type="InterPro" id="IPR001711">
    <property type="entry name" value="PLipase_C_Pinositol-sp_Y"/>
</dbReference>
<dbReference type="Pfam" id="PF00387">
    <property type="entry name" value="PI-PLC-Y"/>
    <property type="match status" value="1"/>
</dbReference>
<feature type="domain" description="C2" evidence="4">
    <location>
        <begin position="471"/>
        <end position="641"/>
    </location>
</feature>
<keyword evidence="2" id="KW-0443">Lipid metabolism</keyword>
<keyword evidence="1" id="KW-0807">Transducer</keyword>
<dbReference type="Gene3D" id="3.20.20.190">
    <property type="entry name" value="Phosphatidylinositol (PI) phosphodiesterase"/>
    <property type="match status" value="2"/>
</dbReference>
<evidence type="ECO:0000259" key="4">
    <source>
        <dbReference type="PROSITE" id="PS50004"/>
    </source>
</evidence>